<feature type="transmembrane region" description="Helical" evidence="10">
    <location>
        <begin position="441"/>
        <end position="462"/>
    </location>
</feature>
<proteinExistence type="inferred from homology"/>
<evidence type="ECO:0000256" key="1">
    <source>
        <dbReference type="ARBA" id="ARBA00002791"/>
    </source>
</evidence>
<evidence type="ECO:0000313" key="11">
    <source>
        <dbReference type="EMBL" id="EGV64345.1"/>
    </source>
</evidence>
<name>G3B306_CANTC</name>
<keyword evidence="6 10" id="KW-0732">Signal</keyword>
<dbReference type="PANTHER" id="PTHR21049">
    <property type="entry name" value="RIBOPHORIN I"/>
    <property type="match status" value="1"/>
</dbReference>
<evidence type="ECO:0000256" key="2">
    <source>
        <dbReference type="ARBA" id="ARBA00004115"/>
    </source>
</evidence>
<dbReference type="STRING" id="590646.G3B306"/>
<organism evidence="12">
    <name type="scientific">Candida tenuis (strain ATCC 10573 / BCRC 21748 / CBS 615 / JCM 9827 / NBRC 10315 / NRRL Y-1498 / VKM Y-70)</name>
    <name type="common">Yeast</name>
    <name type="synonym">Yamadazyma tenuis</name>
    <dbReference type="NCBI Taxonomy" id="590646"/>
    <lineage>
        <taxon>Eukaryota</taxon>
        <taxon>Fungi</taxon>
        <taxon>Dikarya</taxon>
        <taxon>Ascomycota</taxon>
        <taxon>Saccharomycotina</taxon>
        <taxon>Pichiomycetes</taxon>
        <taxon>Debaryomycetaceae</taxon>
        <taxon>Yamadazyma</taxon>
    </lineage>
</organism>
<comment type="subunit">
    <text evidence="10">Component of the oligosaccharyltransferase (OST) complex.</text>
</comment>
<keyword evidence="9 10" id="KW-0472">Membrane</keyword>
<evidence type="ECO:0000256" key="4">
    <source>
        <dbReference type="ARBA" id="ARBA00008905"/>
    </source>
</evidence>
<dbReference type="EMBL" id="GL996521">
    <property type="protein sequence ID" value="EGV64346.1"/>
    <property type="molecule type" value="Genomic_DNA"/>
</dbReference>
<evidence type="ECO:0000256" key="5">
    <source>
        <dbReference type="ARBA" id="ARBA00022692"/>
    </source>
</evidence>
<dbReference type="eggNOG" id="KOG2291">
    <property type="taxonomic scope" value="Eukaryota"/>
</dbReference>
<dbReference type="GeneID" id="18247255"/>
<dbReference type="UniPathway" id="UPA00378"/>
<dbReference type="GO" id="GO:0008250">
    <property type="term" value="C:oligosaccharyltransferase complex"/>
    <property type="evidence" value="ECO:0007669"/>
    <property type="project" value="UniProtKB-UniRule"/>
</dbReference>
<keyword evidence="5 10" id="KW-0812">Transmembrane</keyword>
<comment type="subcellular location">
    <subcellularLocation>
        <location evidence="2 10">Endoplasmic reticulum membrane</location>
        <topology evidence="2 10">Single-pass type I membrane protein</topology>
    </subcellularLocation>
</comment>
<evidence type="ECO:0000256" key="6">
    <source>
        <dbReference type="ARBA" id="ARBA00022729"/>
    </source>
</evidence>
<reference evidence="11 12" key="1">
    <citation type="journal article" date="2011" name="Proc. Natl. Acad. Sci. U.S.A.">
        <title>Comparative genomics of xylose-fermenting fungi for enhanced biofuel production.</title>
        <authorList>
            <person name="Wohlbach D.J."/>
            <person name="Kuo A."/>
            <person name="Sato T.K."/>
            <person name="Potts K.M."/>
            <person name="Salamov A.A."/>
            <person name="LaButti K.M."/>
            <person name="Sun H."/>
            <person name="Clum A."/>
            <person name="Pangilinan J.L."/>
            <person name="Lindquist E.A."/>
            <person name="Lucas S."/>
            <person name="Lapidus A."/>
            <person name="Jin M."/>
            <person name="Gunawan C."/>
            <person name="Balan V."/>
            <person name="Dale B.E."/>
            <person name="Jeffries T.W."/>
            <person name="Zinkel R."/>
            <person name="Barry K.W."/>
            <person name="Grigoriev I.V."/>
            <person name="Gasch A.P."/>
        </authorList>
    </citation>
    <scope>NUCLEOTIDE SEQUENCE [LARGE SCALE GENOMIC DNA]</scope>
    <source>
        <strain evidence="11">ATCC 10573</strain>
        <strain evidence="12">ATCC 10573 / BCRC 21748 / CBS 615 / JCM 9827 / NBRC 10315 / NRRL Y-1498 / VKM Y-70</strain>
    </source>
</reference>
<dbReference type="KEGG" id="cten:18247255"/>
<evidence type="ECO:0000256" key="3">
    <source>
        <dbReference type="ARBA" id="ARBA00004922"/>
    </source>
</evidence>
<dbReference type="InterPro" id="IPR007676">
    <property type="entry name" value="Ribophorin_I"/>
</dbReference>
<protein>
    <recommendedName>
        <fullName evidence="10">Dolichyl-diphosphooligosaccharide--protein glycosyltransferase subunit 1</fullName>
    </recommendedName>
</protein>
<dbReference type="PANTHER" id="PTHR21049:SF0">
    <property type="entry name" value="DOLICHYL-DIPHOSPHOOLIGOSACCHARIDE--PROTEIN GLYCOSYLTRANSFERASE SUBUNIT 1"/>
    <property type="match status" value="1"/>
</dbReference>
<accession>G3B306</accession>
<keyword evidence="8 10" id="KW-1133">Transmembrane helix</keyword>
<comment type="function">
    <text evidence="1 10">Subunit of the oligosaccharyl transferase (OST) complex that catalyzes the initial transfer of a defined glycan (Glc(3)Man(9)GlcNAc(2) in eukaryotes) from the lipid carrier dolichol-pyrophosphate to an asparagine residue within an Asn-X-Ser/Thr consensus motif in nascent polypeptide chains, the first step in protein N-glycosylation. N-glycosylation occurs cotranslationally and the complex associates with the Sec61 complex at the channel-forming translocon complex that mediates protein translocation across the endoplasmic reticulum (ER). All subunits are required for a maximal enzyme activity.</text>
</comment>
<evidence type="ECO:0000313" key="12">
    <source>
        <dbReference type="Proteomes" id="UP000000707"/>
    </source>
</evidence>
<keyword evidence="12" id="KW-1185">Reference proteome</keyword>
<comment type="similarity">
    <text evidence="4 10">Belongs to the OST1 family.</text>
</comment>
<keyword evidence="7 10" id="KW-0256">Endoplasmic reticulum</keyword>
<dbReference type="OrthoDB" id="310030at2759"/>
<gene>
    <name evidence="11" type="ORF">CANTEDRAFT_114087</name>
</gene>
<dbReference type="HOGENOM" id="CLU_031381_1_0_1"/>
<comment type="pathway">
    <text evidence="3 10">Protein modification; protein glycosylation.</text>
</comment>
<evidence type="ECO:0000256" key="9">
    <source>
        <dbReference type="ARBA" id="ARBA00023136"/>
    </source>
</evidence>
<dbReference type="AlphaFoldDB" id="G3B306"/>
<sequence length="469" mass="54040">MKWTSIVLIQAALWNLCMAVSALDIPASWVNEHYTRTIDLKKSYVRETVLVEAKNVDSSPISEYYFSLPDGFGGMGNVSVLSAILDEQVPLEFDKLENNVFKLKLPIPLATNSRVSLRIRYVYMDVFSPIPRQIGMGDIQTLLFKVNKFNYSPYPTDDLTVLVEGMNKAKEMDILDKPDSETAELDVPEIPTVSEDGSWRLGPVDNVKPWSLKPVGLLYDHNKPLAKVHLLERGIWLPSSDINEFQIEEYYEVYNDGAELNSGFSRVEWIKGNYETARNHWALSHFEFPSTSALEFDDYYFTDKVGMVTTHKKIKNFLLFEPRFPLFGGWKYNFTFGFNQKFDNHLKKLDDETYILKVPLLNSALDLTYSTVNLNFYLPENAEFVNVSSPIAFQSIETDFEKSYLDVSDGHKKVTVVYKNLFEDVSKVDVLVMYKYTKANYWWKVFKISGFVFIGLVSYYLLQLVDLSL</sequence>
<dbReference type="Pfam" id="PF04597">
    <property type="entry name" value="Ribophorin_I"/>
    <property type="match status" value="1"/>
</dbReference>
<evidence type="ECO:0000256" key="8">
    <source>
        <dbReference type="ARBA" id="ARBA00022989"/>
    </source>
</evidence>
<evidence type="ECO:0000256" key="7">
    <source>
        <dbReference type="ARBA" id="ARBA00022824"/>
    </source>
</evidence>
<feature type="chain" id="PRO_5010753900" description="Dolichyl-diphosphooligosaccharide--protein glycosyltransferase subunit 1" evidence="10">
    <location>
        <begin position="20"/>
        <end position="469"/>
    </location>
</feature>
<dbReference type="Proteomes" id="UP000000707">
    <property type="component" value="Unassembled WGS sequence"/>
</dbReference>
<feature type="signal peptide" evidence="10">
    <location>
        <begin position="1"/>
        <end position="19"/>
    </location>
</feature>
<dbReference type="GO" id="GO:0018279">
    <property type="term" value="P:protein N-linked glycosylation via asparagine"/>
    <property type="evidence" value="ECO:0007669"/>
    <property type="project" value="TreeGrafter"/>
</dbReference>
<dbReference type="EMBL" id="GL996521">
    <property type="protein sequence ID" value="EGV64345.1"/>
    <property type="molecule type" value="Genomic_DNA"/>
</dbReference>
<evidence type="ECO:0000256" key="10">
    <source>
        <dbReference type="RuleBase" id="RU361143"/>
    </source>
</evidence>